<evidence type="ECO:0000313" key="3">
    <source>
        <dbReference type="Proteomes" id="UP000198943"/>
    </source>
</evidence>
<dbReference type="InterPro" id="IPR029052">
    <property type="entry name" value="Metallo-depent_PP-like"/>
</dbReference>
<feature type="domain" description="Calcineurin-like phosphoesterase" evidence="1">
    <location>
        <begin position="5"/>
        <end position="194"/>
    </location>
</feature>
<sequence>MIGSRMMAVGDVHGQYDKLKKLMRKIKFDPAQDKLIFLGDLIDRGPESLQCFDYVMHLQKQHPESVVYLMGNHEREMLDYYDALAETKDELDVRLLNRTSQWLVYGGDKTLPQLQKLGAKALQNRLDYARNLPLYYRMGDFYFCHAGVKPGVPLDQQQEKDLIWIRSEFYEGYQGKETIVVGHTPIQNLQHMFEGITWDMYPVIRDNHIILCDTGSYMENGRLSCIDVITKYVWQA</sequence>
<dbReference type="Proteomes" id="UP000198943">
    <property type="component" value="Unassembled WGS sequence"/>
</dbReference>
<dbReference type="InterPro" id="IPR006186">
    <property type="entry name" value="Ser/Thr-sp_prot-phosphatase"/>
</dbReference>
<dbReference type="CDD" id="cd00144">
    <property type="entry name" value="MPP_PPP_family"/>
    <property type="match status" value="1"/>
</dbReference>
<reference evidence="3" key="1">
    <citation type="submission" date="2016-10" db="EMBL/GenBank/DDBJ databases">
        <authorList>
            <person name="Varghese N."/>
            <person name="Submissions S."/>
        </authorList>
    </citation>
    <scope>NUCLEOTIDE SEQUENCE [LARGE SCALE GENOMIC DNA]</scope>
    <source>
        <strain evidence="3">DSM 11005</strain>
    </source>
</reference>
<dbReference type="GO" id="GO:0016791">
    <property type="term" value="F:phosphatase activity"/>
    <property type="evidence" value="ECO:0007669"/>
    <property type="project" value="TreeGrafter"/>
</dbReference>
<evidence type="ECO:0000313" key="2">
    <source>
        <dbReference type="EMBL" id="SDC54062.1"/>
    </source>
</evidence>
<dbReference type="EMBL" id="FMYW01000009">
    <property type="protein sequence ID" value="SDC54062.1"/>
    <property type="molecule type" value="Genomic_DNA"/>
</dbReference>
<gene>
    <name evidence="2" type="ORF">SAMN04487864_10993</name>
</gene>
<accession>A0A1G6MES4</accession>
<dbReference type="AlphaFoldDB" id="A0A1G6MES4"/>
<name>A0A1G6MES4_9FIRM</name>
<dbReference type="PANTHER" id="PTHR42850:SF4">
    <property type="entry name" value="ZINC-DEPENDENT ENDOPOLYPHOSPHATASE"/>
    <property type="match status" value="1"/>
</dbReference>
<evidence type="ECO:0000259" key="1">
    <source>
        <dbReference type="Pfam" id="PF00149"/>
    </source>
</evidence>
<dbReference type="RefSeq" id="WP_176760475.1">
    <property type="nucleotide sequence ID" value="NZ_FMYW01000009.1"/>
</dbReference>
<dbReference type="Gene3D" id="3.60.21.10">
    <property type="match status" value="1"/>
</dbReference>
<organism evidence="2 3">
    <name type="scientific">Succiniclasticum ruminis</name>
    <dbReference type="NCBI Taxonomy" id="40841"/>
    <lineage>
        <taxon>Bacteria</taxon>
        <taxon>Bacillati</taxon>
        <taxon>Bacillota</taxon>
        <taxon>Negativicutes</taxon>
        <taxon>Acidaminococcales</taxon>
        <taxon>Acidaminococcaceae</taxon>
        <taxon>Succiniclasticum</taxon>
    </lineage>
</organism>
<dbReference type="InterPro" id="IPR004843">
    <property type="entry name" value="Calcineurin-like_PHP"/>
</dbReference>
<dbReference type="PANTHER" id="PTHR42850">
    <property type="entry name" value="METALLOPHOSPHOESTERASE"/>
    <property type="match status" value="1"/>
</dbReference>
<proteinExistence type="predicted"/>
<dbReference type="GO" id="GO:0110154">
    <property type="term" value="P:RNA decapping"/>
    <property type="evidence" value="ECO:0007669"/>
    <property type="project" value="TreeGrafter"/>
</dbReference>
<dbReference type="InterPro" id="IPR050126">
    <property type="entry name" value="Ap4A_hydrolase"/>
</dbReference>
<protein>
    <submittedName>
        <fullName evidence="2">Serine/threonine protein phosphatase 1</fullName>
    </submittedName>
</protein>
<dbReference type="GO" id="GO:0005737">
    <property type="term" value="C:cytoplasm"/>
    <property type="evidence" value="ECO:0007669"/>
    <property type="project" value="TreeGrafter"/>
</dbReference>
<keyword evidence="3" id="KW-1185">Reference proteome</keyword>
<dbReference type="GO" id="GO:0008803">
    <property type="term" value="F:bis(5'-nucleosyl)-tetraphosphatase (symmetrical) activity"/>
    <property type="evidence" value="ECO:0007669"/>
    <property type="project" value="TreeGrafter"/>
</dbReference>
<dbReference type="SUPFAM" id="SSF56300">
    <property type="entry name" value="Metallo-dependent phosphatases"/>
    <property type="match status" value="1"/>
</dbReference>
<dbReference type="PRINTS" id="PR00114">
    <property type="entry name" value="STPHPHTASE"/>
</dbReference>
<dbReference type="Pfam" id="PF00149">
    <property type="entry name" value="Metallophos"/>
    <property type="match status" value="1"/>
</dbReference>